<dbReference type="Pfam" id="PF11751">
    <property type="entry name" value="PorP_SprF"/>
    <property type="match status" value="1"/>
</dbReference>
<sequence length="327" mass="36728">MKKILLAVSFLALLAGDVFGQRKAYYFSQFYQNPQILNPAFSGVDSVWTVDVGYRKTITDFDGSPESFFVGGNGTFPLSRYREGIGENRHAQYEAEESPQSRHGVGAFVYKRSVSDYRHVVGGASYSYYVPLARSWTVSGGASFYIDNWNLDLDNLRPRRRDDPTYQDLLNDGGESTSYDLQVGVAVFRKNFYFGYTFSQRLGSPTVSDEADALVGYTGHGFNAGYRWIFSADWSLLGSAHYKILAHSKNAYLLAARADYKNVLDFGVAYKDRDAVTALFGLTVSKKIRFSYSYDLPTPEMSSDGKGSHEVVIGYQFLSGDKGRYFW</sequence>
<accession>A0AAU9CSS3</accession>
<dbReference type="EMBL" id="AP025317">
    <property type="protein sequence ID" value="BDD12151.1"/>
    <property type="molecule type" value="Genomic_DNA"/>
</dbReference>
<keyword evidence="3" id="KW-1185">Reference proteome</keyword>
<dbReference type="KEGG" id="fax:FUAX_45830"/>
<keyword evidence="1" id="KW-0732">Signal</keyword>
<dbReference type="AlphaFoldDB" id="A0AAU9CSS3"/>
<gene>
    <name evidence="2" type="ORF">FUAX_45830</name>
</gene>
<dbReference type="Proteomes" id="UP001348817">
    <property type="component" value="Plasmid pFA3"/>
</dbReference>
<feature type="chain" id="PRO_5043695202" description="Type IX secretion system membrane protein PorP/SprF" evidence="1">
    <location>
        <begin position="21"/>
        <end position="327"/>
    </location>
</feature>
<geneLocation type="plasmid" evidence="2 3">
    <name>pFA3</name>
</geneLocation>
<dbReference type="NCBIfam" id="TIGR03519">
    <property type="entry name" value="T9SS_PorP_fam"/>
    <property type="match status" value="1"/>
</dbReference>
<evidence type="ECO:0000256" key="1">
    <source>
        <dbReference type="SAM" id="SignalP"/>
    </source>
</evidence>
<dbReference type="RefSeq" id="WP_338395506.1">
    <property type="nucleotide sequence ID" value="NZ_AP025317.1"/>
</dbReference>
<name>A0AAU9CSS3_9BACT</name>
<evidence type="ECO:0008006" key="4">
    <source>
        <dbReference type="Google" id="ProtNLM"/>
    </source>
</evidence>
<reference evidence="2 3" key="1">
    <citation type="submission" date="2021-12" db="EMBL/GenBank/DDBJ databases">
        <title>Genome sequencing of bacteria with rrn-lacking chromosome and rrn-plasmid.</title>
        <authorList>
            <person name="Anda M."/>
            <person name="Iwasaki W."/>
        </authorList>
    </citation>
    <scope>NUCLEOTIDE SEQUENCE [LARGE SCALE GENOMIC DNA]</scope>
    <source>
        <strain evidence="2 3">DSM 100852</strain>
        <plasmid evidence="2 3">pFA3</plasmid>
    </source>
</reference>
<feature type="signal peptide" evidence="1">
    <location>
        <begin position="1"/>
        <end position="20"/>
    </location>
</feature>
<dbReference type="InterPro" id="IPR019861">
    <property type="entry name" value="PorP/SprF_Bacteroidetes"/>
</dbReference>
<proteinExistence type="predicted"/>
<keyword evidence="2" id="KW-0614">Plasmid</keyword>
<evidence type="ECO:0000313" key="3">
    <source>
        <dbReference type="Proteomes" id="UP001348817"/>
    </source>
</evidence>
<evidence type="ECO:0000313" key="2">
    <source>
        <dbReference type="EMBL" id="BDD12151.1"/>
    </source>
</evidence>
<organism evidence="2 3">
    <name type="scientific">Fulvitalea axinellae</name>
    <dbReference type="NCBI Taxonomy" id="1182444"/>
    <lineage>
        <taxon>Bacteria</taxon>
        <taxon>Pseudomonadati</taxon>
        <taxon>Bacteroidota</taxon>
        <taxon>Cytophagia</taxon>
        <taxon>Cytophagales</taxon>
        <taxon>Persicobacteraceae</taxon>
        <taxon>Fulvitalea</taxon>
    </lineage>
</organism>
<protein>
    <recommendedName>
        <fullName evidence="4">Type IX secretion system membrane protein PorP/SprF</fullName>
    </recommendedName>
</protein>